<sequence length="355" mass="38846">MNNLILPSLVWRGGRTAEAMRKAAGTSLVALLAAVVPLSSPALRPQRAVSLYPPPEALNKEEEMLDDWLNKKVEPTKNTISDIMGKNGLLSRRIRFVEVKTEDKLPNLGLVSAASPKLMSQLLARLGSMLTDDLEATRLLACTGLTLFFGGIFAGGGKHVADTAPPVTKGPPVPQTFIRSPAWFLPLAAETDKQEVDISGYGDKMPGLSTPLPGSIGDQVYRFYPCLVKALDDVSDEVRLRVADVFVTWFWVVAPNLLSVPPPVPKSEHTPVPPPEEWKKVNPAFSGVLEDLLSSVVIHLDDTNSLIRTAVARIVLRISRVDTDTVRKVLLKAKDCHRSPQLCESLLETLNWQLK</sequence>
<dbReference type="STRING" id="70667.A0A183SRP8"/>
<protein>
    <submittedName>
        <fullName evidence="3">HEAT repeat domain-containing protein</fullName>
    </submittedName>
</protein>
<evidence type="ECO:0000313" key="1">
    <source>
        <dbReference type="EMBL" id="VDL93281.1"/>
    </source>
</evidence>
<dbReference type="GO" id="GO:0036159">
    <property type="term" value="P:inner dynein arm assembly"/>
    <property type="evidence" value="ECO:0007669"/>
    <property type="project" value="TreeGrafter"/>
</dbReference>
<keyword evidence="2" id="KW-1185">Reference proteome</keyword>
<dbReference type="GO" id="GO:0003341">
    <property type="term" value="P:cilium movement"/>
    <property type="evidence" value="ECO:0007669"/>
    <property type="project" value="TreeGrafter"/>
</dbReference>
<dbReference type="EMBL" id="UYSU01033898">
    <property type="protein sequence ID" value="VDL93281.1"/>
    <property type="molecule type" value="Genomic_DNA"/>
</dbReference>
<dbReference type="OrthoDB" id="413572at2759"/>
<reference evidence="1 2" key="2">
    <citation type="submission" date="2018-11" db="EMBL/GenBank/DDBJ databases">
        <authorList>
            <consortium name="Pathogen Informatics"/>
        </authorList>
    </citation>
    <scope>NUCLEOTIDE SEQUENCE [LARGE SCALE GENOMIC DNA]</scope>
    <source>
        <strain evidence="1 2">NST_G2</strain>
    </source>
</reference>
<organism evidence="3">
    <name type="scientific">Schistocephalus solidus</name>
    <name type="common">Tapeworm</name>
    <dbReference type="NCBI Taxonomy" id="70667"/>
    <lineage>
        <taxon>Eukaryota</taxon>
        <taxon>Metazoa</taxon>
        <taxon>Spiralia</taxon>
        <taxon>Lophotrochozoa</taxon>
        <taxon>Platyhelminthes</taxon>
        <taxon>Cestoda</taxon>
        <taxon>Eucestoda</taxon>
        <taxon>Diphyllobothriidea</taxon>
        <taxon>Diphyllobothriidae</taxon>
        <taxon>Schistocephalus</taxon>
    </lineage>
</organism>
<evidence type="ECO:0000313" key="2">
    <source>
        <dbReference type="Proteomes" id="UP000275846"/>
    </source>
</evidence>
<dbReference type="WBParaSite" id="SSLN_0000711501-mRNA-1">
    <property type="protein sequence ID" value="SSLN_0000711501-mRNA-1"/>
    <property type="gene ID" value="SSLN_0000711501"/>
</dbReference>
<accession>A0A183SRP8</accession>
<dbReference type="GO" id="GO:0036158">
    <property type="term" value="P:outer dynein arm assembly"/>
    <property type="evidence" value="ECO:0007669"/>
    <property type="project" value="TreeGrafter"/>
</dbReference>
<dbReference type="SUPFAM" id="SSF48371">
    <property type="entry name" value="ARM repeat"/>
    <property type="match status" value="1"/>
</dbReference>
<proteinExistence type="predicted"/>
<dbReference type="PANTHER" id="PTHR16216:SF2">
    <property type="entry name" value="DYNEIN AXONEMAL ASSEMBLY FACTOR 5"/>
    <property type="match status" value="1"/>
</dbReference>
<dbReference type="InterPro" id="IPR016024">
    <property type="entry name" value="ARM-type_fold"/>
</dbReference>
<dbReference type="InterPro" id="IPR052623">
    <property type="entry name" value="DAAF5"/>
</dbReference>
<gene>
    <name evidence="1" type="ORF">SSLN_LOCUS6896</name>
</gene>
<dbReference type="GO" id="GO:0005737">
    <property type="term" value="C:cytoplasm"/>
    <property type="evidence" value="ECO:0007669"/>
    <property type="project" value="TreeGrafter"/>
</dbReference>
<dbReference type="Proteomes" id="UP000275846">
    <property type="component" value="Unassembled WGS sequence"/>
</dbReference>
<dbReference type="AlphaFoldDB" id="A0A183SRP8"/>
<reference evidence="3" key="1">
    <citation type="submission" date="2016-06" db="UniProtKB">
        <authorList>
            <consortium name="WormBaseParasite"/>
        </authorList>
    </citation>
    <scope>IDENTIFICATION</scope>
</reference>
<name>A0A183SRP8_SCHSO</name>
<evidence type="ECO:0000313" key="3">
    <source>
        <dbReference type="WBParaSite" id="SSLN_0000711501-mRNA-1"/>
    </source>
</evidence>
<dbReference type="GO" id="GO:0045505">
    <property type="term" value="F:dynein intermediate chain binding"/>
    <property type="evidence" value="ECO:0007669"/>
    <property type="project" value="TreeGrafter"/>
</dbReference>
<dbReference type="PANTHER" id="PTHR16216">
    <property type="entry name" value="DYNEIN ASSEMBLY FACTOR 5, AXONEMAL"/>
    <property type="match status" value="1"/>
</dbReference>